<comment type="caution">
    <text evidence="1">The sequence shown here is derived from an EMBL/GenBank/DDBJ whole genome shotgun (WGS) entry which is preliminary data.</text>
</comment>
<sequence>MFGSSVSQVQRIFREWSNLRFAPSTSLTEIATRLDRAYYNAMEVGITVDQLKLPFVDIVKSLLQSHRRVEPSVMPF</sequence>
<evidence type="ECO:0000313" key="2">
    <source>
        <dbReference type="Proteomes" id="UP000194236"/>
    </source>
</evidence>
<proteinExistence type="predicted"/>
<dbReference type="EMBL" id="MUJZ01042504">
    <property type="protein sequence ID" value="OTF75328.1"/>
    <property type="molecule type" value="Genomic_DNA"/>
</dbReference>
<organism evidence="1 2">
    <name type="scientific">Euroglyphus maynei</name>
    <name type="common">Mayne's house dust mite</name>
    <dbReference type="NCBI Taxonomy" id="6958"/>
    <lineage>
        <taxon>Eukaryota</taxon>
        <taxon>Metazoa</taxon>
        <taxon>Ecdysozoa</taxon>
        <taxon>Arthropoda</taxon>
        <taxon>Chelicerata</taxon>
        <taxon>Arachnida</taxon>
        <taxon>Acari</taxon>
        <taxon>Acariformes</taxon>
        <taxon>Sarcoptiformes</taxon>
        <taxon>Astigmata</taxon>
        <taxon>Psoroptidia</taxon>
        <taxon>Analgoidea</taxon>
        <taxon>Pyroglyphidae</taxon>
        <taxon>Pyroglyphinae</taxon>
        <taxon>Euroglyphus</taxon>
    </lineage>
</organism>
<gene>
    <name evidence="1" type="ORF">BLA29_014651</name>
</gene>
<protein>
    <submittedName>
        <fullName evidence="1">Uncharacterized protein</fullName>
    </submittedName>
</protein>
<dbReference type="Proteomes" id="UP000194236">
    <property type="component" value="Unassembled WGS sequence"/>
</dbReference>
<keyword evidence="2" id="KW-1185">Reference proteome</keyword>
<dbReference type="AlphaFoldDB" id="A0A1Y3B5V5"/>
<feature type="non-terminal residue" evidence="1">
    <location>
        <position position="76"/>
    </location>
</feature>
<name>A0A1Y3B5V5_EURMA</name>
<evidence type="ECO:0000313" key="1">
    <source>
        <dbReference type="EMBL" id="OTF75328.1"/>
    </source>
</evidence>
<reference evidence="1 2" key="1">
    <citation type="submission" date="2017-03" db="EMBL/GenBank/DDBJ databases">
        <title>Genome Survey of Euroglyphus maynei.</title>
        <authorList>
            <person name="Arlian L.G."/>
            <person name="Morgan M.S."/>
            <person name="Rider S.D."/>
        </authorList>
    </citation>
    <scope>NUCLEOTIDE SEQUENCE [LARGE SCALE GENOMIC DNA]</scope>
    <source>
        <strain evidence="1">Arlian Lab</strain>
        <tissue evidence="1">Whole body</tissue>
    </source>
</reference>
<accession>A0A1Y3B5V5</accession>